<dbReference type="Gene3D" id="3.10.20.320">
    <property type="entry name" value="Putative peptidoglycan bound protein (lpxtg motif)"/>
    <property type="match status" value="1"/>
</dbReference>
<dbReference type="Pfam" id="PF06458">
    <property type="entry name" value="MucBP"/>
    <property type="match status" value="1"/>
</dbReference>
<evidence type="ECO:0008006" key="6">
    <source>
        <dbReference type="Google" id="ProtNLM"/>
    </source>
</evidence>
<dbReference type="InterPro" id="IPR044081">
    <property type="entry name" value="DUF5776"/>
</dbReference>
<dbReference type="Gene3D" id="3.80.10.10">
    <property type="entry name" value="Ribonuclease Inhibitor"/>
    <property type="match status" value="1"/>
</dbReference>
<feature type="domain" description="MucBP" evidence="2">
    <location>
        <begin position="331"/>
        <end position="394"/>
    </location>
</feature>
<evidence type="ECO:0000313" key="4">
    <source>
        <dbReference type="EMBL" id="KRL68620.1"/>
    </source>
</evidence>
<dbReference type="NCBIfam" id="TIGR02167">
    <property type="entry name" value="Liste_lipo_26"/>
    <property type="match status" value="3"/>
</dbReference>
<gene>
    <name evidence="4" type="ORF">FC85_GL002438</name>
</gene>
<accession>A0A0R1SHR3</accession>
<dbReference type="STRING" id="1423739.FC85_GL002438"/>
<dbReference type="InterPro" id="IPR011889">
    <property type="entry name" value="Liste_lipo_26"/>
</dbReference>
<dbReference type="InterPro" id="IPR005046">
    <property type="entry name" value="DUF285"/>
</dbReference>
<evidence type="ECO:0000259" key="2">
    <source>
        <dbReference type="Pfam" id="PF06458"/>
    </source>
</evidence>
<dbReference type="PATRIC" id="fig|1423739.3.peg.2535"/>
<organism evidence="4 5">
    <name type="scientific">Lentilactobacillus diolivorans DSM 14421</name>
    <dbReference type="NCBI Taxonomy" id="1423739"/>
    <lineage>
        <taxon>Bacteria</taxon>
        <taxon>Bacillati</taxon>
        <taxon>Bacillota</taxon>
        <taxon>Bacilli</taxon>
        <taxon>Lactobacillales</taxon>
        <taxon>Lactobacillaceae</taxon>
        <taxon>Lentilactobacillus</taxon>
    </lineage>
</organism>
<sequence>MGVTITMGAGLTAFADSNSTVVGSSIKQDQTISPSSKVDGDLGYQWGNCSLNLNNGLLTIKAGQLTGTQPDGLKTLFSEGKITAIHVEKGVKLPEDSTNLFAGMTSVTAITFEKGIDTSNVTNMTAMFMNDTALTSLNLSSFNTKNVTDMTSMFMGDAALKSLNVSSFDTENVVSMKGMFAGATQLESLDLSSFDTRNAVKNIDNNESGTTYMLGMAGGEIDFLLKNLWKITLGPDTVITDPSENENLKVAGLPDAPGTAANPVSFTDSNFPGAIFQNNGSNWVETGTSVDGHNPTGTVLKSRQALKDYLAKPRSKTETLVWQQVPAPKQTITLAYIDQSGNQIANPQIFSGYPGTSYNVSNYQLVINGYAFNRVVGSLTGTYSKVPMTITFEYVNNQIGSTIPATPLTPAMPVPDTSTPTPTTPGQPVEVKYAFPFKVYAKTTVYKYRTVNFKKSQRIRKYVKQPRYKVSVFTVNKAIKNAQGRWRYKVAGGYITTNEKNIGLLYWQSGKYRKLTVINPKGVYESQSRLLAKHNRVQHLKRGTSVRVKAVVHDGMATRYVLNNGHYITGNKKFVSLKTS</sequence>
<dbReference type="Pfam" id="PF19087">
    <property type="entry name" value="DUF5776"/>
    <property type="match status" value="1"/>
</dbReference>
<dbReference type="InterPro" id="IPR009459">
    <property type="entry name" value="MucBP_dom"/>
</dbReference>
<dbReference type="InterPro" id="IPR032675">
    <property type="entry name" value="LRR_dom_sf"/>
</dbReference>
<keyword evidence="1" id="KW-0677">Repeat</keyword>
<dbReference type="Proteomes" id="UP000052013">
    <property type="component" value="Unassembled WGS sequence"/>
</dbReference>
<feature type="domain" description="DUF5776" evidence="3">
    <location>
        <begin position="506"/>
        <end position="575"/>
    </location>
</feature>
<dbReference type="EMBL" id="AZEY01000023">
    <property type="protein sequence ID" value="KRL68620.1"/>
    <property type="molecule type" value="Genomic_DNA"/>
</dbReference>
<name>A0A0R1SHR3_9LACO</name>
<evidence type="ECO:0000259" key="3">
    <source>
        <dbReference type="Pfam" id="PF19087"/>
    </source>
</evidence>
<dbReference type="Pfam" id="PF03382">
    <property type="entry name" value="DUF285"/>
    <property type="match status" value="1"/>
</dbReference>
<dbReference type="AlphaFoldDB" id="A0A0R1SHR3"/>
<comment type="caution">
    <text evidence="4">The sequence shown here is derived from an EMBL/GenBank/DDBJ whole genome shotgun (WGS) entry which is preliminary data.</text>
</comment>
<reference evidence="4 5" key="1">
    <citation type="journal article" date="2015" name="Genome Announc.">
        <title>Expanding the biotechnology potential of lactobacilli through comparative genomics of 213 strains and associated genera.</title>
        <authorList>
            <person name="Sun Z."/>
            <person name="Harris H.M."/>
            <person name="McCann A."/>
            <person name="Guo C."/>
            <person name="Argimon S."/>
            <person name="Zhang W."/>
            <person name="Yang X."/>
            <person name="Jeffery I.B."/>
            <person name="Cooney J.C."/>
            <person name="Kagawa T.F."/>
            <person name="Liu W."/>
            <person name="Song Y."/>
            <person name="Salvetti E."/>
            <person name="Wrobel A."/>
            <person name="Rasinkangas P."/>
            <person name="Parkhill J."/>
            <person name="Rea M.C."/>
            <person name="O'Sullivan O."/>
            <person name="Ritari J."/>
            <person name="Douillard F.P."/>
            <person name="Paul Ross R."/>
            <person name="Yang R."/>
            <person name="Briner A.E."/>
            <person name="Felis G.E."/>
            <person name="de Vos W.M."/>
            <person name="Barrangou R."/>
            <person name="Klaenhammer T.R."/>
            <person name="Caufield P.W."/>
            <person name="Cui Y."/>
            <person name="Zhang H."/>
            <person name="O'Toole P.W."/>
        </authorList>
    </citation>
    <scope>NUCLEOTIDE SEQUENCE [LARGE SCALE GENOMIC DNA]</scope>
    <source>
        <strain evidence="4 5">DSM 14421</strain>
    </source>
</reference>
<evidence type="ECO:0000313" key="5">
    <source>
        <dbReference type="Proteomes" id="UP000052013"/>
    </source>
</evidence>
<proteinExistence type="predicted"/>
<evidence type="ECO:0000256" key="1">
    <source>
        <dbReference type="ARBA" id="ARBA00022737"/>
    </source>
</evidence>
<protein>
    <recommendedName>
        <fullName evidence="6">BspA family leucine-rich repeat surface protein</fullName>
    </recommendedName>
</protein>